<evidence type="ECO:0000256" key="1">
    <source>
        <dbReference type="SAM" id="MobiDB-lite"/>
    </source>
</evidence>
<organism evidence="2 3">
    <name type="scientific">Limnochorda pilosa</name>
    <dbReference type="NCBI Taxonomy" id="1555112"/>
    <lineage>
        <taxon>Bacteria</taxon>
        <taxon>Bacillati</taxon>
        <taxon>Bacillota</taxon>
        <taxon>Limnochordia</taxon>
        <taxon>Limnochordales</taxon>
        <taxon>Limnochordaceae</taxon>
        <taxon>Limnochorda</taxon>
    </lineage>
</organism>
<protein>
    <submittedName>
        <fullName evidence="2">Uncharacterized protein</fullName>
    </submittedName>
</protein>
<feature type="compositionally biased region" description="Polar residues" evidence="1">
    <location>
        <begin position="10"/>
        <end position="20"/>
    </location>
</feature>
<dbReference type="KEGG" id="lpil:LIP_2153"/>
<evidence type="ECO:0000313" key="2">
    <source>
        <dbReference type="EMBL" id="BAS27994.1"/>
    </source>
</evidence>
<accession>A0A0K2SMD5</accession>
<gene>
    <name evidence="2" type="ORF">LIP_2153</name>
</gene>
<name>A0A0K2SMD5_LIMPI</name>
<dbReference type="Proteomes" id="UP000065807">
    <property type="component" value="Chromosome"/>
</dbReference>
<keyword evidence="3" id="KW-1185">Reference proteome</keyword>
<reference evidence="3" key="1">
    <citation type="submission" date="2015-07" db="EMBL/GenBank/DDBJ databases">
        <title>Complete genome sequence and phylogenetic analysis of Limnochorda pilosa.</title>
        <authorList>
            <person name="Watanabe M."/>
            <person name="Kojima H."/>
            <person name="Fukui M."/>
        </authorList>
    </citation>
    <scope>NUCLEOTIDE SEQUENCE [LARGE SCALE GENOMIC DNA]</scope>
    <source>
        <strain evidence="3">HC45</strain>
    </source>
</reference>
<dbReference type="AlphaFoldDB" id="A0A0K2SMD5"/>
<reference evidence="3" key="2">
    <citation type="journal article" date="2016" name="Int. J. Syst. Evol. Microbiol.">
        <title>Complete genome sequence and cell structure of Limnochorda pilosa, a Gram-negative spore-former within the phylum Firmicutes.</title>
        <authorList>
            <person name="Watanabe M."/>
            <person name="Kojima H."/>
            <person name="Fukui M."/>
        </authorList>
    </citation>
    <scope>NUCLEOTIDE SEQUENCE [LARGE SCALE GENOMIC DNA]</scope>
    <source>
        <strain evidence="3">HC45</strain>
    </source>
</reference>
<feature type="region of interest" description="Disordered" evidence="1">
    <location>
        <begin position="1"/>
        <end position="31"/>
    </location>
</feature>
<proteinExistence type="predicted"/>
<dbReference type="EMBL" id="AP014924">
    <property type="protein sequence ID" value="BAS27994.1"/>
    <property type="molecule type" value="Genomic_DNA"/>
</dbReference>
<sequence length="51" mass="5210">MAAGEDRQEVGTSQRDTVQPGTEGVGKTQLGGQVAGKVVRLAKRQGTVGAE</sequence>
<evidence type="ECO:0000313" key="3">
    <source>
        <dbReference type="Proteomes" id="UP000065807"/>
    </source>
</evidence>